<keyword evidence="4" id="KW-1185">Reference proteome</keyword>
<reference evidence="3 4" key="1">
    <citation type="journal article" date="2019" name="Int. J. Syst. Evol. Microbiol.">
        <title>The Global Catalogue of Microorganisms (GCM) 10K type strain sequencing project: providing services to taxonomists for standard genome sequencing and annotation.</title>
        <authorList>
            <consortium name="The Broad Institute Genomics Platform"/>
            <consortium name="The Broad Institute Genome Sequencing Center for Infectious Disease"/>
            <person name="Wu L."/>
            <person name="Ma J."/>
        </authorList>
    </citation>
    <scope>NUCLEOTIDE SEQUENCE [LARGE SCALE GENOMIC DNA]</scope>
    <source>
        <strain evidence="3 4">CGMCC 1.12563</strain>
    </source>
</reference>
<sequence>MVPIALPFGGGPPLVFRLFGLLFVAIGVLNVLRPKEMLAWSVKNKYGVQGDVEPSDTRALVQRIVGAFIALFGVAFTLGPSTVLL</sequence>
<dbReference type="RefSeq" id="WP_250872160.1">
    <property type="nucleotide sequence ID" value="NZ_JALXFV010000002.1"/>
</dbReference>
<dbReference type="AlphaFoldDB" id="A0ABD6ARL0"/>
<evidence type="ECO:0000259" key="2">
    <source>
        <dbReference type="Pfam" id="PF19701"/>
    </source>
</evidence>
<evidence type="ECO:0000313" key="3">
    <source>
        <dbReference type="EMBL" id="MFD1512173.1"/>
    </source>
</evidence>
<evidence type="ECO:0000313" key="4">
    <source>
        <dbReference type="Proteomes" id="UP001597187"/>
    </source>
</evidence>
<comment type="caution">
    <text evidence="3">The sequence shown here is derived from an EMBL/GenBank/DDBJ whole genome shotgun (WGS) entry which is preliminary data.</text>
</comment>
<organism evidence="3 4">
    <name type="scientific">Halomarina rubra</name>
    <dbReference type="NCBI Taxonomy" id="2071873"/>
    <lineage>
        <taxon>Archaea</taxon>
        <taxon>Methanobacteriati</taxon>
        <taxon>Methanobacteriota</taxon>
        <taxon>Stenosarchaea group</taxon>
        <taxon>Halobacteria</taxon>
        <taxon>Halobacteriales</taxon>
        <taxon>Natronomonadaceae</taxon>
        <taxon>Halomarina</taxon>
    </lineage>
</organism>
<dbReference type="InterPro" id="IPR045679">
    <property type="entry name" value="DUF6199"/>
</dbReference>
<keyword evidence="1" id="KW-1133">Transmembrane helix</keyword>
<gene>
    <name evidence="3" type="ORF">ACFSBT_02620</name>
</gene>
<proteinExistence type="predicted"/>
<evidence type="ECO:0000256" key="1">
    <source>
        <dbReference type="SAM" id="Phobius"/>
    </source>
</evidence>
<dbReference type="EMBL" id="JBHUDC010000002">
    <property type="protein sequence ID" value="MFD1512173.1"/>
    <property type="molecule type" value="Genomic_DNA"/>
</dbReference>
<feature type="transmembrane region" description="Helical" evidence="1">
    <location>
        <begin position="14"/>
        <end position="32"/>
    </location>
</feature>
<keyword evidence="1" id="KW-0812">Transmembrane</keyword>
<dbReference type="Pfam" id="PF19701">
    <property type="entry name" value="DUF6199"/>
    <property type="match status" value="1"/>
</dbReference>
<accession>A0ABD6ARL0</accession>
<feature type="transmembrane region" description="Helical" evidence="1">
    <location>
        <begin position="64"/>
        <end position="84"/>
    </location>
</feature>
<dbReference type="Proteomes" id="UP001597187">
    <property type="component" value="Unassembled WGS sequence"/>
</dbReference>
<name>A0ABD6ARL0_9EURY</name>
<keyword evidence="1" id="KW-0472">Membrane</keyword>
<protein>
    <submittedName>
        <fullName evidence="3">DUF6199 family natural product biosynthesis protein</fullName>
    </submittedName>
</protein>
<feature type="domain" description="DUF6199" evidence="2">
    <location>
        <begin position="19"/>
        <end position="78"/>
    </location>
</feature>